<dbReference type="GO" id="GO:0016301">
    <property type="term" value="F:kinase activity"/>
    <property type="evidence" value="ECO:0007669"/>
    <property type="project" value="UniProtKB-KW"/>
</dbReference>
<feature type="region of interest" description="Disordered" evidence="6">
    <location>
        <begin position="299"/>
        <end position="321"/>
    </location>
</feature>
<evidence type="ECO:0000256" key="5">
    <source>
        <dbReference type="ARBA" id="ARBA00022840"/>
    </source>
</evidence>
<evidence type="ECO:0000256" key="4">
    <source>
        <dbReference type="ARBA" id="ARBA00022777"/>
    </source>
</evidence>
<reference evidence="8 9" key="1">
    <citation type="submission" date="2012-06" db="EMBL/GenBank/DDBJ databases">
        <title>Complete sequence of chromosome of Mycobacterium chubuense NBB4.</title>
        <authorList>
            <consortium name="US DOE Joint Genome Institute"/>
            <person name="Lucas S."/>
            <person name="Han J."/>
            <person name="Lapidus A."/>
            <person name="Cheng J.-F."/>
            <person name="Goodwin L."/>
            <person name="Pitluck S."/>
            <person name="Peters L."/>
            <person name="Mikhailova N."/>
            <person name="Teshima H."/>
            <person name="Detter J.C."/>
            <person name="Han C."/>
            <person name="Tapia R."/>
            <person name="Land M."/>
            <person name="Hauser L."/>
            <person name="Kyrpides N."/>
            <person name="Ivanova N."/>
            <person name="Pagani I."/>
            <person name="Mattes T."/>
            <person name="Holmes A."/>
            <person name="Rutledge P."/>
            <person name="Paulsen I."/>
            <person name="Coleman N."/>
            <person name="Woyke T."/>
        </authorList>
    </citation>
    <scope>NUCLEOTIDE SEQUENCE [LARGE SCALE GENOMIC DNA]</scope>
    <source>
        <strain evidence="8 9">NBB4</strain>
    </source>
</reference>
<dbReference type="SUPFAM" id="SSF53613">
    <property type="entry name" value="Ribokinase-like"/>
    <property type="match status" value="1"/>
</dbReference>
<dbReference type="PANTHER" id="PTHR43085">
    <property type="entry name" value="HEXOKINASE FAMILY MEMBER"/>
    <property type="match status" value="1"/>
</dbReference>
<comment type="similarity">
    <text evidence="1">Belongs to the carbohydrate kinase PfkB family.</text>
</comment>
<dbReference type="RefSeq" id="WP_014818085.1">
    <property type="nucleotide sequence ID" value="NC_018027.1"/>
</dbReference>
<dbReference type="GO" id="GO:0005524">
    <property type="term" value="F:ATP binding"/>
    <property type="evidence" value="ECO:0007669"/>
    <property type="project" value="UniProtKB-KW"/>
</dbReference>
<accession>I4BQR2</accession>
<dbReference type="AlphaFoldDB" id="I4BQR2"/>
<keyword evidence="4 8" id="KW-0418">Kinase</keyword>
<dbReference type="InterPro" id="IPR011611">
    <property type="entry name" value="PfkB_dom"/>
</dbReference>
<feature type="domain" description="Carbohydrate kinase PfkB" evidence="7">
    <location>
        <begin position="3"/>
        <end position="295"/>
    </location>
</feature>
<dbReference type="InterPro" id="IPR029056">
    <property type="entry name" value="Ribokinase-like"/>
</dbReference>
<dbReference type="HOGENOM" id="CLU_027634_6_2_11"/>
<evidence type="ECO:0000313" key="8">
    <source>
        <dbReference type="EMBL" id="AFM19619.1"/>
    </source>
</evidence>
<dbReference type="eggNOG" id="COG0524">
    <property type="taxonomic scope" value="Bacteria"/>
</dbReference>
<dbReference type="KEGG" id="mcb:Mycch_4926"/>
<proteinExistence type="inferred from homology"/>
<dbReference type="STRING" id="710421.Mycch_4926"/>
<dbReference type="PROSITE" id="PS00584">
    <property type="entry name" value="PFKB_KINASES_2"/>
    <property type="match status" value="1"/>
</dbReference>
<organism evidence="8 9">
    <name type="scientific">Mycolicibacterium chubuense (strain NBB4)</name>
    <name type="common">Mycobacterium chubuense</name>
    <dbReference type="NCBI Taxonomy" id="710421"/>
    <lineage>
        <taxon>Bacteria</taxon>
        <taxon>Bacillati</taxon>
        <taxon>Actinomycetota</taxon>
        <taxon>Actinomycetes</taxon>
        <taxon>Mycobacteriales</taxon>
        <taxon>Mycobacteriaceae</taxon>
        <taxon>Mycolicibacterium</taxon>
    </lineage>
</organism>
<evidence type="ECO:0000259" key="7">
    <source>
        <dbReference type="Pfam" id="PF00294"/>
    </source>
</evidence>
<keyword evidence="9" id="KW-1185">Reference proteome</keyword>
<sequence>MNRALIIGEALIDVVQREGRPSSEHVGGSPLNVAVGLSRLERDVDFLTSIGDDSRGRRIADYVAAAGVHLLDGSVAARRTPVARAVLDAAGSATYEFDIDWHLDGAPDVDAPVVVHTGSIATVLEPGCRTVAALLDAYRGSATISFDPNVRAALITDHGRTRTQIERLVARSDVVKASDEDLRWLAPDSTPEDVAQRWSMTGPAVVVVTMGGDGAFAVSAAGSVRVPARPVQVVDTVGAGDSFMAGLIDALWSLDLLGAERREQLRAIDLDRLAASVEAAVLSSALTVEQAGAVLPDRATRDAAALESHRGRGREDPPAAS</sequence>
<evidence type="ECO:0000256" key="6">
    <source>
        <dbReference type="SAM" id="MobiDB-lite"/>
    </source>
</evidence>
<name>I4BQR2_MYCCN</name>
<gene>
    <name evidence="8" type="ordered locus">Mycch_4926</name>
</gene>
<dbReference type="PANTHER" id="PTHR43085:SF1">
    <property type="entry name" value="PSEUDOURIDINE KINASE-RELATED"/>
    <property type="match status" value="1"/>
</dbReference>
<dbReference type="InterPro" id="IPR002173">
    <property type="entry name" value="Carboh/pur_kinase_PfkB_CS"/>
</dbReference>
<protein>
    <submittedName>
        <fullName evidence="8">Sugar kinase, ribokinase</fullName>
    </submittedName>
</protein>
<dbReference type="Proteomes" id="UP000006057">
    <property type="component" value="Chromosome"/>
</dbReference>
<evidence type="ECO:0000313" key="9">
    <source>
        <dbReference type="Proteomes" id="UP000006057"/>
    </source>
</evidence>
<keyword evidence="3" id="KW-0547">Nucleotide-binding</keyword>
<evidence type="ECO:0000256" key="3">
    <source>
        <dbReference type="ARBA" id="ARBA00022741"/>
    </source>
</evidence>
<evidence type="ECO:0000256" key="2">
    <source>
        <dbReference type="ARBA" id="ARBA00022679"/>
    </source>
</evidence>
<dbReference type="Pfam" id="PF00294">
    <property type="entry name" value="PfkB"/>
    <property type="match status" value="1"/>
</dbReference>
<keyword evidence="2" id="KW-0808">Transferase</keyword>
<dbReference type="EMBL" id="CP003053">
    <property type="protein sequence ID" value="AFM19619.1"/>
    <property type="molecule type" value="Genomic_DNA"/>
</dbReference>
<feature type="compositionally biased region" description="Basic and acidic residues" evidence="6">
    <location>
        <begin position="307"/>
        <end position="321"/>
    </location>
</feature>
<dbReference type="CDD" id="cd01167">
    <property type="entry name" value="bac_FRK"/>
    <property type="match status" value="1"/>
</dbReference>
<dbReference type="OrthoDB" id="9795789at2"/>
<dbReference type="PATRIC" id="fig|710421.3.peg.4909"/>
<dbReference type="InterPro" id="IPR050306">
    <property type="entry name" value="PfkB_Carbo_kinase"/>
</dbReference>
<dbReference type="Gene3D" id="3.40.1190.20">
    <property type="match status" value="1"/>
</dbReference>
<evidence type="ECO:0000256" key="1">
    <source>
        <dbReference type="ARBA" id="ARBA00010688"/>
    </source>
</evidence>
<keyword evidence="5" id="KW-0067">ATP-binding</keyword>